<dbReference type="EMBL" id="CABDUW010001882">
    <property type="protein sequence ID" value="VTJ84440.1"/>
    <property type="molecule type" value="Genomic_DNA"/>
</dbReference>
<feature type="compositionally biased region" description="Low complexity" evidence="1">
    <location>
        <begin position="15"/>
        <end position="24"/>
    </location>
</feature>
<accession>A0A5E4CT48</accession>
<organism evidence="3">
    <name type="scientific">Marmota monax</name>
    <name type="common">Woodchuck</name>
    <dbReference type="NCBI Taxonomy" id="9995"/>
    <lineage>
        <taxon>Eukaryota</taxon>
        <taxon>Metazoa</taxon>
        <taxon>Chordata</taxon>
        <taxon>Craniata</taxon>
        <taxon>Vertebrata</taxon>
        <taxon>Euteleostomi</taxon>
        <taxon>Mammalia</taxon>
        <taxon>Eutheria</taxon>
        <taxon>Euarchontoglires</taxon>
        <taxon>Glires</taxon>
        <taxon>Rodentia</taxon>
        <taxon>Sciuromorpha</taxon>
        <taxon>Sciuridae</taxon>
        <taxon>Xerinae</taxon>
        <taxon>Marmotini</taxon>
        <taxon>Marmota</taxon>
    </lineage>
</organism>
<sequence>MSGVRAAPGDHLCCSSSHAATASAWRPDALHRRPRTSPGSVGRSRPLPQPSSRDPSSKSRLFACSLTAPEVTWKREAKGPGSLPAGSTDPRPCQTVRGRGERAFEAVCAGDARGLQRS</sequence>
<reference evidence="2" key="2">
    <citation type="submission" date="2020-08" db="EMBL/GenBank/DDBJ databases">
        <authorList>
            <person name="Shumante A."/>
            <person name="Zimin A.V."/>
            <person name="Puiu D."/>
            <person name="Salzberg S.L."/>
        </authorList>
    </citation>
    <scope>NUCLEOTIDE SEQUENCE</scope>
    <source>
        <strain evidence="2">WC2-LM</strain>
        <tissue evidence="2">Liver</tissue>
    </source>
</reference>
<protein>
    <submittedName>
        <fullName evidence="3">Uncharacterized protein</fullName>
    </submittedName>
</protein>
<dbReference type="EMBL" id="WJEC01001767">
    <property type="protein sequence ID" value="KAF7477896.1"/>
    <property type="molecule type" value="Genomic_DNA"/>
</dbReference>
<gene>
    <name evidence="2" type="ORF">GHT09_011024</name>
    <name evidence="3" type="ORF">MONAX_5E029810</name>
</gene>
<evidence type="ECO:0000313" key="2">
    <source>
        <dbReference type="EMBL" id="KAF7477896.1"/>
    </source>
</evidence>
<feature type="region of interest" description="Disordered" evidence="1">
    <location>
        <begin position="1"/>
        <end position="60"/>
    </location>
</feature>
<dbReference type="Proteomes" id="UP000662637">
    <property type="component" value="Unassembled WGS sequence"/>
</dbReference>
<name>A0A5E4CT48_MARMO</name>
<proteinExistence type="predicted"/>
<reference evidence="3" key="1">
    <citation type="submission" date="2019-04" db="EMBL/GenBank/DDBJ databases">
        <authorList>
            <person name="Alioto T."/>
            <person name="Alioto T."/>
        </authorList>
    </citation>
    <scope>NUCLEOTIDE SEQUENCE [LARGE SCALE GENOMIC DNA]</scope>
</reference>
<feature type="region of interest" description="Disordered" evidence="1">
    <location>
        <begin position="73"/>
        <end position="98"/>
    </location>
</feature>
<evidence type="ECO:0000256" key="1">
    <source>
        <dbReference type="SAM" id="MobiDB-lite"/>
    </source>
</evidence>
<evidence type="ECO:0000313" key="3">
    <source>
        <dbReference type="EMBL" id="VTJ84440.1"/>
    </source>
</evidence>
<dbReference type="AlphaFoldDB" id="A0A5E4CT48"/>